<proteinExistence type="predicted"/>
<evidence type="ECO:0000313" key="2">
    <source>
        <dbReference type="Proteomes" id="UP000624325"/>
    </source>
</evidence>
<sequence length="153" mass="17033">MTLDQVEATDSGTMLTLTDLQAAIRASWAHDTCSPDDQARTPWTAENPAWGHCDITALLLNDLVGGDLVLGEVHLGPDRHGYHWWNRLPGGIEIDLTRDQFRLGQTITAARVVRRPPGAPKRRGAEYELFRQRVQGRMVEWQTSSSSARESSA</sequence>
<dbReference type="Proteomes" id="UP000624325">
    <property type="component" value="Unassembled WGS sequence"/>
</dbReference>
<organism evidence="1 2">
    <name type="scientific">Asanoa iriomotensis</name>
    <dbReference type="NCBI Taxonomy" id="234613"/>
    <lineage>
        <taxon>Bacteria</taxon>
        <taxon>Bacillati</taxon>
        <taxon>Actinomycetota</taxon>
        <taxon>Actinomycetes</taxon>
        <taxon>Micromonosporales</taxon>
        <taxon>Micromonosporaceae</taxon>
        <taxon>Asanoa</taxon>
    </lineage>
</organism>
<dbReference type="EMBL" id="BONC01000103">
    <property type="protein sequence ID" value="GIF61393.1"/>
    <property type="molecule type" value="Genomic_DNA"/>
</dbReference>
<dbReference type="Pfam" id="PF24585">
    <property type="entry name" value="YunG"/>
    <property type="match status" value="1"/>
</dbReference>
<accession>A0ABQ4CF43</accession>
<comment type="caution">
    <text evidence="1">The sequence shown here is derived from an EMBL/GenBank/DDBJ whole genome shotgun (WGS) entry which is preliminary data.</text>
</comment>
<reference evidence="1 2" key="1">
    <citation type="submission" date="2021-01" db="EMBL/GenBank/DDBJ databases">
        <title>Whole genome shotgun sequence of Asanoa iriomotensis NBRC 100142.</title>
        <authorList>
            <person name="Komaki H."/>
            <person name="Tamura T."/>
        </authorList>
    </citation>
    <scope>NUCLEOTIDE SEQUENCE [LARGE SCALE GENOMIC DNA]</scope>
    <source>
        <strain evidence="1 2">NBRC 100142</strain>
    </source>
</reference>
<keyword evidence="2" id="KW-1185">Reference proteome</keyword>
<gene>
    <name evidence="1" type="ORF">Air01nite_74880</name>
</gene>
<protein>
    <submittedName>
        <fullName evidence="1">Uncharacterized protein</fullName>
    </submittedName>
</protein>
<dbReference type="InterPro" id="IPR056238">
    <property type="entry name" value="YunG-like"/>
</dbReference>
<evidence type="ECO:0000313" key="1">
    <source>
        <dbReference type="EMBL" id="GIF61393.1"/>
    </source>
</evidence>
<name>A0ABQ4CF43_9ACTN</name>